<accession>A0A0C3BCW1</accession>
<dbReference type="Proteomes" id="UP000053424">
    <property type="component" value="Unassembled WGS sequence"/>
</dbReference>
<name>A0A0C3BCW1_HEBCY</name>
<protein>
    <submittedName>
        <fullName evidence="1">Uncharacterized protein</fullName>
    </submittedName>
</protein>
<dbReference type="Gene3D" id="1.20.1280.50">
    <property type="match status" value="1"/>
</dbReference>
<proteinExistence type="predicted"/>
<sequence>MHAIANSPITPSYPSSGRGNEILAAGIASLFLSPPTYSSLDSPSSTAIERSYRSVPQFPWVDVRPPLSNGNPAPGLDVVQSTHLHCVNRTRGGFDVTQLPVEIICEIFEKFMEDDLLHPVRDDTSVPLVSHTCRSDPTKLGQICSRWRSVAINLPKLWSNILIYNPKISQAHLTGIWLERSGNNPLNLEINYDTGKRSYDIGAAARILESFIAHLGRWKRFRFNLSTKLLGLLCALVDSPHKPLSLESVDLHFHDLPPYDQVEVDVDAIWKYFHSSPTLRQVVWHDHEINSFPKHAPYQLTHIHARFSVSIDDILSFLPQIPLIEEFQFEELRLPSENPPTTTSPPLLLAYLRVLRIRSYDVAATSLLARLTCPLLESLEINHCNDFFQNESNQDLQELPRLLRRSGCHLQKLKLCDPGVNITDDKLTKCLSDSPLRSLKSLYLSTHHVSEQMVELLSSKSPGGEHKFAPFLEHLRLPSCEIGDGLLASMVSSRWHEALNGNQSTPLRRLRKAHTVPKCRVATASGCVTAPLFFW</sequence>
<reference evidence="2" key="2">
    <citation type="submission" date="2015-01" db="EMBL/GenBank/DDBJ databases">
        <title>Evolutionary Origins and Diversification of the Mycorrhizal Mutualists.</title>
        <authorList>
            <consortium name="DOE Joint Genome Institute"/>
            <consortium name="Mycorrhizal Genomics Consortium"/>
            <person name="Kohler A."/>
            <person name="Kuo A."/>
            <person name="Nagy L.G."/>
            <person name="Floudas D."/>
            <person name="Copeland A."/>
            <person name="Barry K.W."/>
            <person name="Cichocki N."/>
            <person name="Veneault-Fourrey C."/>
            <person name="LaButti K."/>
            <person name="Lindquist E.A."/>
            <person name="Lipzen A."/>
            <person name="Lundell T."/>
            <person name="Morin E."/>
            <person name="Murat C."/>
            <person name="Riley R."/>
            <person name="Ohm R."/>
            <person name="Sun H."/>
            <person name="Tunlid A."/>
            <person name="Henrissat B."/>
            <person name="Grigoriev I.V."/>
            <person name="Hibbett D.S."/>
            <person name="Martin F."/>
        </authorList>
    </citation>
    <scope>NUCLEOTIDE SEQUENCE [LARGE SCALE GENOMIC DNA]</scope>
    <source>
        <strain evidence="2">h7</strain>
    </source>
</reference>
<dbReference type="Gene3D" id="3.80.10.10">
    <property type="entry name" value="Ribonuclease Inhibitor"/>
    <property type="match status" value="1"/>
</dbReference>
<evidence type="ECO:0000313" key="2">
    <source>
        <dbReference type="Proteomes" id="UP000053424"/>
    </source>
</evidence>
<keyword evidence="2" id="KW-1185">Reference proteome</keyword>
<gene>
    <name evidence="1" type="ORF">M413DRAFT_33132</name>
</gene>
<dbReference type="AlphaFoldDB" id="A0A0C3BCW1"/>
<evidence type="ECO:0000313" key="1">
    <source>
        <dbReference type="EMBL" id="KIM34650.1"/>
    </source>
</evidence>
<dbReference type="SUPFAM" id="SSF52047">
    <property type="entry name" value="RNI-like"/>
    <property type="match status" value="1"/>
</dbReference>
<dbReference type="OrthoDB" id="3217549at2759"/>
<dbReference type="HOGENOM" id="CLU_018544_11_0_1"/>
<reference evidence="1 2" key="1">
    <citation type="submission" date="2014-04" db="EMBL/GenBank/DDBJ databases">
        <authorList>
            <consortium name="DOE Joint Genome Institute"/>
            <person name="Kuo A."/>
            <person name="Gay G."/>
            <person name="Dore J."/>
            <person name="Kohler A."/>
            <person name="Nagy L.G."/>
            <person name="Floudas D."/>
            <person name="Copeland A."/>
            <person name="Barry K.W."/>
            <person name="Cichocki N."/>
            <person name="Veneault-Fourrey C."/>
            <person name="LaButti K."/>
            <person name="Lindquist E.A."/>
            <person name="Lipzen A."/>
            <person name="Lundell T."/>
            <person name="Morin E."/>
            <person name="Murat C."/>
            <person name="Sun H."/>
            <person name="Tunlid A."/>
            <person name="Henrissat B."/>
            <person name="Grigoriev I.V."/>
            <person name="Hibbett D.S."/>
            <person name="Martin F."/>
            <person name="Nordberg H.P."/>
            <person name="Cantor M.N."/>
            <person name="Hua S.X."/>
        </authorList>
    </citation>
    <scope>NUCLEOTIDE SEQUENCE [LARGE SCALE GENOMIC DNA]</scope>
    <source>
        <strain evidence="2">h7</strain>
    </source>
</reference>
<organism evidence="1 2">
    <name type="scientific">Hebeloma cylindrosporum</name>
    <dbReference type="NCBI Taxonomy" id="76867"/>
    <lineage>
        <taxon>Eukaryota</taxon>
        <taxon>Fungi</taxon>
        <taxon>Dikarya</taxon>
        <taxon>Basidiomycota</taxon>
        <taxon>Agaricomycotina</taxon>
        <taxon>Agaricomycetes</taxon>
        <taxon>Agaricomycetidae</taxon>
        <taxon>Agaricales</taxon>
        <taxon>Agaricineae</taxon>
        <taxon>Hymenogastraceae</taxon>
        <taxon>Hebeloma</taxon>
    </lineage>
</organism>
<dbReference type="EMBL" id="KN831890">
    <property type="protein sequence ID" value="KIM34650.1"/>
    <property type="molecule type" value="Genomic_DNA"/>
</dbReference>
<dbReference type="InterPro" id="IPR032675">
    <property type="entry name" value="LRR_dom_sf"/>
</dbReference>